<feature type="domain" description="TrwC relaxase" evidence="2">
    <location>
        <begin position="1"/>
        <end position="256"/>
    </location>
</feature>
<evidence type="ECO:0000313" key="4">
    <source>
        <dbReference type="Proteomes" id="UP000289954"/>
    </source>
</evidence>
<organism evidence="3 4">
    <name type="scientific">Cellulomonas biazotea</name>
    <dbReference type="NCBI Taxonomy" id="1709"/>
    <lineage>
        <taxon>Bacteria</taxon>
        <taxon>Bacillati</taxon>
        <taxon>Actinomycetota</taxon>
        <taxon>Actinomycetes</taxon>
        <taxon>Micrococcales</taxon>
        <taxon>Cellulomonadaceae</taxon>
        <taxon>Cellulomonas</taxon>
    </lineage>
</organism>
<dbReference type="SUPFAM" id="SSF55464">
    <property type="entry name" value="Origin of replication-binding domain, RBD-like"/>
    <property type="match status" value="1"/>
</dbReference>
<dbReference type="Proteomes" id="UP000289954">
    <property type="component" value="Unassembled WGS sequence"/>
</dbReference>
<feature type="region of interest" description="Disordered" evidence="1">
    <location>
        <begin position="276"/>
        <end position="303"/>
    </location>
</feature>
<evidence type="ECO:0000313" key="3">
    <source>
        <dbReference type="EMBL" id="GCE75663.1"/>
    </source>
</evidence>
<dbReference type="Pfam" id="PF08751">
    <property type="entry name" value="TrwC"/>
    <property type="match status" value="1"/>
</dbReference>
<name>A0A402DNF6_9CELL</name>
<dbReference type="InterPro" id="IPR014862">
    <property type="entry name" value="TrwC"/>
</dbReference>
<evidence type="ECO:0000256" key="1">
    <source>
        <dbReference type="SAM" id="MobiDB-lite"/>
    </source>
</evidence>
<reference evidence="3 4" key="1">
    <citation type="submission" date="2019-01" db="EMBL/GenBank/DDBJ databases">
        <title>Draft genome sequence of Cellulomonas takizawaensis strain TKZ-21.</title>
        <authorList>
            <person name="Yamamura H."/>
            <person name="Hayashi T."/>
            <person name="Hamada M."/>
            <person name="Serisawa Y."/>
            <person name="Matsuyama K."/>
            <person name="Nakagawa Y."/>
            <person name="Otoguro M."/>
            <person name="Yanagida F."/>
            <person name="Hayakawa M."/>
        </authorList>
    </citation>
    <scope>NUCLEOTIDE SEQUENCE [LARGE SCALE GENOMIC DNA]</scope>
    <source>
        <strain evidence="3 4">NBRC12680</strain>
    </source>
</reference>
<accession>A0A402DNF6</accession>
<keyword evidence="4" id="KW-1185">Reference proteome</keyword>
<dbReference type="AlphaFoldDB" id="A0A402DNF6"/>
<sequence length="349" mass="38544">MTAVFRDGIDPLTDDALGRPYSRFDDGKRHAVVGFDLTFTAPKSVSVLWALADDATRVIVYDAHRAALASSLEFVEHRVIRTRIGEAGRHQVRTRGMVAAAFDHWDTRAGDPNLHTHVVIANKVQGLDGAWRSLDGRTVHAAVVTVSELYDALLADELARRLPVEWSMRDRGPRRNPAFEVDRIGDDLLAHFSTRAEAIHCAEQEWLARFEAAHGRAPTRVEATRARQHLTRATRPPKTVRPLADLLADWTNRARALTGLEPHDLAERALARRLRAGVARARRRPGGARGDGRPGARRRVDAAVGVDDVEPRRRRRPLLQAAADGVARGAACPAQRHHLRGHSGVRATG</sequence>
<gene>
    <name evidence="3" type="ORF">CBZ_07190</name>
</gene>
<feature type="compositionally biased region" description="Basic and acidic residues" evidence="1">
    <location>
        <begin position="290"/>
        <end position="301"/>
    </location>
</feature>
<dbReference type="EMBL" id="BIMR01000038">
    <property type="protein sequence ID" value="GCE75663.1"/>
    <property type="molecule type" value="Genomic_DNA"/>
</dbReference>
<feature type="compositionally biased region" description="Basic residues" evidence="1">
    <location>
        <begin position="276"/>
        <end position="286"/>
    </location>
</feature>
<feature type="region of interest" description="Disordered" evidence="1">
    <location>
        <begin position="329"/>
        <end position="349"/>
    </location>
</feature>
<evidence type="ECO:0000259" key="2">
    <source>
        <dbReference type="Pfam" id="PF08751"/>
    </source>
</evidence>
<dbReference type="NCBIfam" id="NF041492">
    <property type="entry name" value="MobF"/>
    <property type="match status" value="1"/>
</dbReference>
<comment type="caution">
    <text evidence="3">The sequence shown here is derived from an EMBL/GenBank/DDBJ whole genome shotgun (WGS) entry which is preliminary data.</text>
</comment>
<proteinExistence type="predicted"/>
<protein>
    <recommendedName>
        <fullName evidence="2">TrwC relaxase domain-containing protein</fullName>
    </recommendedName>
</protein>
<dbReference type="RefSeq" id="WP_246013022.1">
    <property type="nucleotide sequence ID" value="NZ_BIMR01000038.1"/>
</dbReference>